<name>A0AAV0DX43_9ASTE</name>
<accession>A0AAV0DX43</accession>
<comment type="caution">
    <text evidence="1">The sequence shown here is derived from an EMBL/GenBank/DDBJ whole genome shotgun (WGS) entry which is preliminary data.</text>
</comment>
<dbReference type="EMBL" id="CAMAPF010000145">
    <property type="protein sequence ID" value="CAH9107777.1"/>
    <property type="molecule type" value="Genomic_DNA"/>
</dbReference>
<evidence type="ECO:0000313" key="2">
    <source>
        <dbReference type="Proteomes" id="UP001152523"/>
    </source>
</evidence>
<sequence length="140" mass="15769">MPEQNKAFPPPDYFQQLLEGFNKVTNEVGKYREEQRAGFQRLEEQRAEDNRRYEEDQRRFYGPMYSYMAHQGQFHTMAQPPPPPLGMTPLNGVILEDLAPGVEVLMAGMTVAILTWATGAMEAALEAVTMAEKAGTRDSA</sequence>
<reference evidence="1" key="1">
    <citation type="submission" date="2022-07" db="EMBL/GenBank/DDBJ databases">
        <authorList>
            <person name="Macas J."/>
            <person name="Novak P."/>
            <person name="Neumann P."/>
        </authorList>
    </citation>
    <scope>NUCLEOTIDE SEQUENCE</scope>
</reference>
<gene>
    <name evidence="1" type="ORF">CEPIT_LOCUS18119</name>
</gene>
<keyword evidence="2" id="KW-1185">Reference proteome</keyword>
<dbReference type="AlphaFoldDB" id="A0AAV0DX43"/>
<evidence type="ECO:0000313" key="1">
    <source>
        <dbReference type="EMBL" id="CAH9107777.1"/>
    </source>
</evidence>
<organism evidence="1 2">
    <name type="scientific">Cuscuta epithymum</name>
    <dbReference type="NCBI Taxonomy" id="186058"/>
    <lineage>
        <taxon>Eukaryota</taxon>
        <taxon>Viridiplantae</taxon>
        <taxon>Streptophyta</taxon>
        <taxon>Embryophyta</taxon>
        <taxon>Tracheophyta</taxon>
        <taxon>Spermatophyta</taxon>
        <taxon>Magnoliopsida</taxon>
        <taxon>eudicotyledons</taxon>
        <taxon>Gunneridae</taxon>
        <taxon>Pentapetalae</taxon>
        <taxon>asterids</taxon>
        <taxon>lamiids</taxon>
        <taxon>Solanales</taxon>
        <taxon>Convolvulaceae</taxon>
        <taxon>Cuscuteae</taxon>
        <taxon>Cuscuta</taxon>
        <taxon>Cuscuta subgen. Cuscuta</taxon>
    </lineage>
</organism>
<protein>
    <submittedName>
        <fullName evidence="1">Uncharacterized protein</fullName>
    </submittedName>
</protein>
<proteinExistence type="predicted"/>
<dbReference type="Proteomes" id="UP001152523">
    <property type="component" value="Unassembled WGS sequence"/>
</dbReference>